<evidence type="ECO:0000313" key="3">
    <source>
        <dbReference type="Proteomes" id="UP001143543"/>
    </source>
</evidence>
<dbReference type="RefSeq" id="WP_281763478.1">
    <property type="nucleotide sequence ID" value="NZ_BRVO01000001.1"/>
</dbReference>
<protein>
    <submittedName>
        <fullName evidence="2">Uncharacterized protein</fullName>
    </submittedName>
</protein>
<dbReference type="EMBL" id="BRVO01000001">
    <property type="protein sequence ID" value="GLB47813.1"/>
    <property type="molecule type" value="Genomic_DNA"/>
</dbReference>
<organism evidence="2 3">
    <name type="scientific">Neptunitalea lumnitzerae</name>
    <dbReference type="NCBI Taxonomy" id="2965509"/>
    <lineage>
        <taxon>Bacteria</taxon>
        <taxon>Pseudomonadati</taxon>
        <taxon>Bacteroidota</taxon>
        <taxon>Flavobacteriia</taxon>
        <taxon>Flavobacteriales</taxon>
        <taxon>Flavobacteriaceae</taxon>
        <taxon>Neptunitalea</taxon>
    </lineage>
</organism>
<reference evidence="2" key="1">
    <citation type="submission" date="2022-07" db="EMBL/GenBank/DDBJ databases">
        <title>Taxonomy of Novel Oxalotrophic and Methylotrophic Bacteria.</title>
        <authorList>
            <person name="Sahin N."/>
            <person name="Tani A."/>
        </authorList>
    </citation>
    <scope>NUCLEOTIDE SEQUENCE</scope>
    <source>
        <strain evidence="2">Y10</strain>
    </source>
</reference>
<feature type="transmembrane region" description="Helical" evidence="1">
    <location>
        <begin position="135"/>
        <end position="156"/>
    </location>
</feature>
<comment type="caution">
    <text evidence="2">The sequence shown here is derived from an EMBL/GenBank/DDBJ whole genome shotgun (WGS) entry which is preliminary data.</text>
</comment>
<name>A0ABQ5MEL5_9FLAO</name>
<keyword evidence="1" id="KW-0812">Transmembrane</keyword>
<sequence>MTYYSLLPLLLLKDYIVFICLLTLFGIPLLILGLYTMYIHLVIFYKGTATTAEVIDFKIARVQVNSRDAAYPQTKLEFTPIVKFTNQQGVDVIDEMDYAKKGHPVNGEILNIVYRRQGDFYNILENTNYYRIYKWLVPTIIGFVLIIGALSIFLTYQEYIIEYWYMHNPPENNW</sequence>
<gene>
    <name evidence="2" type="ORF">Y10_01810</name>
</gene>
<proteinExistence type="predicted"/>
<evidence type="ECO:0000313" key="2">
    <source>
        <dbReference type="EMBL" id="GLB47813.1"/>
    </source>
</evidence>
<keyword evidence="1" id="KW-0472">Membrane</keyword>
<dbReference type="Proteomes" id="UP001143543">
    <property type="component" value="Unassembled WGS sequence"/>
</dbReference>
<keyword evidence="1" id="KW-1133">Transmembrane helix</keyword>
<evidence type="ECO:0000256" key="1">
    <source>
        <dbReference type="SAM" id="Phobius"/>
    </source>
</evidence>
<keyword evidence="3" id="KW-1185">Reference proteome</keyword>
<feature type="transmembrane region" description="Helical" evidence="1">
    <location>
        <begin position="15"/>
        <end position="38"/>
    </location>
</feature>
<accession>A0ABQ5MEL5</accession>